<dbReference type="NCBIfam" id="TIGR00710">
    <property type="entry name" value="efflux_Bcr_CflA"/>
    <property type="match status" value="1"/>
</dbReference>
<keyword evidence="4" id="KW-1003">Cell membrane</keyword>
<dbReference type="PANTHER" id="PTHR23502:SF132">
    <property type="entry name" value="POLYAMINE TRANSPORTER 2-RELATED"/>
    <property type="match status" value="1"/>
</dbReference>
<feature type="domain" description="Major facilitator superfamily (MFS) profile" evidence="9">
    <location>
        <begin position="22"/>
        <end position="404"/>
    </location>
</feature>
<evidence type="ECO:0000256" key="6">
    <source>
        <dbReference type="ARBA" id="ARBA00022989"/>
    </source>
</evidence>
<feature type="transmembrane region" description="Helical" evidence="8">
    <location>
        <begin position="149"/>
        <end position="171"/>
    </location>
</feature>
<dbReference type="PATRIC" id="fig|1357400.3.peg.1516"/>
<dbReference type="Gene3D" id="1.20.1720.10">
    <property type="entry name" value="Multidrug resistance protein D"/>
    <property type="match status" value="1"/>
</dbReference>
<dbReference type="Pfam" id="PF07690">
    <property type="entry name" value="MFS_1"/>
    <property type="match status" value="1"/>
</dbReference>
<feature type="transmembrane region" description="Helical" evidence="8">
    <location>
        <begin position="375"/>
        <end position="396"/>
    </location>
</feature>
<dbReference type="STRING" id="1357400.HMPREF2086_01117"/>
<keyword evidence="5 8" id="KW-0812">Transmembrane</keyword>
<protein>
    <recommendedName>
        <fullName evidence="9">Major facilitator superfamily (MFS) profile domain-containing protein</fullName>
    </recommendedName>
</protein>
<proteinExistence type="inferred from homology"/>
<dbReference type="eggNOG" id="COG2814">
    <property type="taxonomic scope" value="Bacteria"/>
</dbReference>
<dbReference type="GO" id="GO:1990961">
    <property type="term" value="P:xenobiotic detoxification by transmembrane export across the plasma membrane"/>
    <property type="evidence" value="ECO:0007669"/>
    <property type="project" value="InterPro"/>
</dbReference>
<feature type="transmembrane region" description="Helical" evidence="8">
    <location>
        <begin position="351"/>
        <end position="369"/>
    </location>
</feature>
<feature type="transmembrane region" description="Helical" evidence="8">
    <location>
        <begin position="262"/>
        <end position="284"/>
    </location>
</feature>
<dbReference type="AlphaFoldDB" id="V8C7C4"/>
<comment type="caution">
    <text evidence="10">The sequence shown here is derived from an EMBL/GenBank/DDBJ whole genome shotgun (WGS) entry which is preliminary data.</text>
</comment>
<evidence type="ECO:0000256" key="4">
    <source>
        <dbReference type="ARBA" id="ARBA00022475"/>
    </source>
</evidence>
<name>V8C7C4_9HELI</name>
<keyword evidence="3" id="KW-0813">Transport</keyword>
<evidence type="ECO:0000256" key="1">
    <source>
        <dbReference type="ARBA" id="ARBA00004651"/>
    </source>
</evidence>
<sequence length="404" mass="43186">MPNTPPNMNADSSQATLARNSKAYLLIVLACLSAFGPFITDFYLPALPKIQELFHSSKTYVQLSITCSLLGLGLGQLVMGPLSDMYGRKRVLVISLVLFVLSTVACIFSWDIGSFVGFRLLQGISASGGVVISRSVVADLFAGEELAKFYAMLGAIHGLAPICAPVLGGIMLEFTDWRGIFVALFGIGLALLIAVFFFRESLPSQNRLKGKIYESFSFLSIAKNRAFMLYTAINAVAMGFMFSFISSSSFIFEGHFGLSELQYGFCFGAAALGITIGASVTPLFKSERKALKVGIMGFFVLGLTTSAIVLWHGNMWILESSVVLTLIFLGMILPSATALAMEMERKNAGNASAVLGFSLFAFGGIVSPLTGLGDIFICTSAVMAGSAILLAICGILTKFIKSRP</sequence>
<dbReference type="PROSITE" id="PS00216">
    <property type="entry name" value="SUGAR_TRANSPORT_1"/>
    <property type="match status" value="1"/>
</dbReference>
<comment type="similarity">
    <text evidence="2">Belongs to the major facilitator superfamily. Bcr/CmlA family.</text>
</comment>
<evidence type="ECO:0000313" key="11">
    <source>
        <dbReference type="Proteomes" id="UP000018731"/>
    </source>
</evidence>
<dbReference type="RefSeq" id="WP_023927843.1">
    <property type="nucleotide sequence ID" value="NZ_KI669454.1"/>
</dbReference>
<evidence type="ECO:0000256" key="7">
    <source>
        <dbReference type="ARBA" id="ARBA00023136"/>
    </source>
</evidence>
<feature type="transmembrane region" description="Helical" evidence="8">
    <location>
        <begin position="23"/>
        <end position="40"/>
    </location>
</feature>
<dbReference type="EMBL" id="AZJI01000005">
    <property type="protein sequence ID" value="ETD23318.1"/>
    <property type="molecule type" value="Genomic_DNA"/>
</dbReference>
<feature type="transmembrane region" description="Helical" evidence="8">
    <location>
        <begin position="91"/>
        <end position="110"/>
    </location>
</feature>
<evidence type="ECO:0000256" key="8">
    <source>
        <dbReference type="SAM" id="Phobius"/>
    </source>
</evidence>
<dbReference type="InterPro" id="IPR036259">
    <property type="entry name" value="MFS_trans_sf"/>
</dbReference>
<keyword evidence="7 8" id="KW-0472">Membrane</keyword>
<dbReference type="SUPFAM" id="SSF103473">
    <property type="entry name" value="MFS general substrate transporter"/>
    <property type="match status" value="1"/>
</dbReference>
<dbReference type="InterPro" id="IPR004812">
    <property type="entry name" value="Efflux_drug-R_Bcr/CmlA"/>
</dbReference>
<dbReference type="InterPro" id="IPR005829">
    <property type="entry name" value="Sugar_transporter_CS"/>
</dbReference>
<dbReference type="HOGENOM" id="CLU_001265_47_0_7"/>
<evidence type="ECO:0000256" key="3">
    <source>
        <dbReference type="ARBA" id="ARBA00022448"/>
    </source>
</evidence>
<evidence type="ECO:0000259" key="9">
    <source>
        <dbReference type="PROSITE" id="PS50850"/>
    </source>
</evidence>
<dbReference type="GO" id="GO:0042910">
    <property type="term" value="F:xenobiotic transmembrane transporter activity"/>
    <property type="evidence" value="ECO:0007669"/>
    <property type="project" value="InterPro"/>
</dbReference>
<organism evidence="10 11">
    <name type="scientific">Helicobacter macacae MIT 99-5501</name>
    <dbReference type="NCBI Taxonomy" id="1357400"/>
    <lineage>
        <taxon>Bacteria</taxon>
        <taxon>Pseudomonadati</taxon>
        <taxon>Campylobacterota</taxon>
        <taxon>Epsilonproteobacteria</taxon>
        <taxon>Campylobacterales</taxon>
        <taxon>Helicobacteraceae</taxon>
        <taxon>Helicobacter</taxon>
    </lineage>
</organism>
<evidence type="ECO:0000256" key="2">
    <source>
        <dbReference type="ARBA" id="ARBA00006236"/>
    </source>
</evidence>
<dbReference type="PROSITE" id="PS50850">
    <property type="entry name" value="MFS"/>
    <property type="match status" value="1"/>
</dbReference>
<dbReference type="Proteomes" id="UP000018731">
    <property type="component" value="Unassembled WGS sequence"/>
</dbReference>
<accession>V8C7C4</accession>
<feature type="transmembrane region" description="Helical" evidence="8">
    <location>
        <begin position="291"/>
        <end position="311"/>
    </location>
</feature>
<feature type="transmembrane region" description="Helical" evidence="8">
    <location>
        <begin position="177"/>
        <end position="198"/>
    </location>
</feature>
<comment type="subcellular location">
    <subcellularLocation>
        <location evidence="1">Cell membrane</location>
        <topology evidence="1">Multi-pass membrane protein</topology>
    </subcellularLocation>
</comment>
<feature type="transmembrane region" description="Helical" evidence="8">
    <location>
        <begin position="116"/>
        <end position="137"/>
    </location>
</feature>
<feature type="transmembrane region" description="Helical" evidence="8">
    <location>
        <begin position="227"/>
        <end position="250"/>
    </location>
</feature>
<keyword evidence="11" id="KW-1185">Reference proteome</keyword>
<dbReference type="InterPro" id="IPR011701">
    <property type="entry name" value="MFS"/>
</dbReference>
<keyword evidence="6 8" id="KW-1133">Transmembrane helix</keyword>
<reference evidence="10 11" key="1">
    <citation type="journal article" date="2014" name="Genome Announc.">
        <title>Draft genome sequences of six enterohepatic helicobacter species isolated from humans and one from rhesus macaques.</title>
        <authorList>
            <person name="Shen Z."/>
            <person name="Sheh A."/>
            <person name="Young S.K."/>
            <person name="Abouelliel A."/>
            <person name="Ward D.V."/>
            <person name="Earl A.M."/>
            <person name="Fox J.G."/>
        </authorList>
    </citation>
    <scope>NUCLEOTIDE SEQUENCE [LARGE SCALE GENOMIC DNA]</scope>
    <source>
        <strain evidence="10 11">MIT 99-5501</strain>
    </source>
</reference>
<dbReference type="GO" id="GO:0005886">
    <property type="term" value="C:plasma membrane"/>
    <property type="evidence" value="ECO:0007669"/>
    <property type="project" value="UniProtKB-SubCell"/>
</dbReference>
<dbReference type="InterPro" id="IPR020846">
    <property type="entry name" value="MFS_dom"/>
</dbReference>
<feature type="transmembrane region" description="Helical" evidence="8">
    <location>
        <begin position="317"/>
        <end position="339"/>
    </location>
</feature>
<evidence type="ECO:0000313" key="10">
    <source>
        <dbReference type="EMBL" id="ETD23318.1"/>
    </source>
</evidence>
<evidence type="ECO:0000256" key="5">
    <source>
        <dbReference type="ARBA" id="ARBA00022692"/>
    </source>
</evidence>
<feature type="transmembrane region" description="Helical" evidence="8">
    <location>
        <begin position="60"/>
        <end position="79"/>
    </location>
</feature>
<dbReference type="PANTHER" id="PTHR23502">
    <property type="entry name" value="MAJOR FACILITATOR SUPERFAMILY"/>
    <property type="match status" value="1"/>
</dbReference>
<gene>
    <name evidence="10" type="ORF">HMPREF2086_01117</name>
</gene>
<dbReference type="OrthoDB" id="9814303at2"/>